<organism evidence="2 3">
    <name type="scientific">Spirodela intermedia</name>
    <name type="common">Intermediate duckweed</name>
    <dbReference type="NCBI Taxonomy" id="51605"/>
    <lineage>
        <taxon>Eukaryota</taxon>
        <taxon>Viridiplantae</taxon>
        <taxon>Streptophyta</taxon>
        <taxon>Embryophyta</taxon>
        <taxon>Tracheophyta</taxon>
        <taxon>Spermatophyta</taxon>
        <taxon>Magnoliopsida</taxon>
        <taxon>Liliopsida</taxon>
        <taxon>Araceae</taxon>
        <taxon>Lemnoideae</taxon>
        <taxon>Spirodela</taxon>
    </lineage>
</organism>
<dbReference type="AlphaFoldDB" id="A0A7I8KF74"/>
<feature type="region of interest" description="Disordered" evidence="1">
    <location>
        <begin position="1"/>
        <end position="30"/>
    </location>
</feature>
<name>A0A7I8KF74_SPIIN</name>
<sequence length="58" mass="6616">MTSSSRYWRQRASERERERESAGGRGKPCLCDDEEMDSSGAFGSRFPLILLFWKLAGT</sequence>
<evidence type="ECO:0000256" key="1">
    <source>
        <dbReference type="SAM" id="MobiDB-lite"/>
    </source>
</evidence>
<dbReference type="EMBL" id="LR746268">
    <property type="protein sequence ID" value="CAA7396343.1"/>
    <property type="molecule type" value="Genomic_DNA"/>
</dbReference>
<evidence type="ECO:0000313" key="2">
    <source>
        <dbReference type="EMBL" id="CAA7396343.1"/>
    </source>
</evidence>
<dbReference type="Proteomes" id="UP000663760">
    <property type="component" value="Chromosome 5"/>
</dbReference>
<gene>
    <name evidence="2" type="ORF">SI8410_05007006</name>
</gene>
<feature type="compositionally biased region" description="Basic and acidic residues" evidence="1">
    <location>
        <begin position="11"/>
        <end position="22"/>
    </location>
</feature>
<protein>
    <submittedName>
        <fullName evidence="2">Uncharacterized protein</fullName>
    </submittedName>
</protein>
<evidence type="ECO:0000313" key="3">
    <source>
        <dbReference type="Proteomes" id="UP000663760"/>
    </source>
</evidence>
<reference evidence="2" key="1">
    <citation type="submission" date="2020-02" db="EMBL/GenBank/DDBJ databases">
        <authorList>
            <person name="Scholz U."/>
            <person name="Mascher M."/>
            <person name="Fiebig A."/>
        </authorList>
    </citation>
    <scope>NUCLEOTIDE SEQUENCE</scope>
</reference>
<keyword evidence="3" id="KW-1185">Reference proteome</keyword>
<accession>A0A7I8KF74</accession>
<proteinExistence type="predicted"/>